<gene>
    <name evidence="3" type="ORF">DERYTH_LOCUS645</name>
</gene>
<dbReference type="InterPro" id="IPR024078">
    <property type="entry name" value="LmbE-like_dom_sf"/>
</dbReference>
<dbReference type="Gene3D" id="3.40.50.10320">
    <property type="entry name" value="LmbE-like"/>
    <property type="match status" value="1"/>
</dbReference>
<dbReference type="PANTHER" id="PTHR12993">
    <property type="entry name" value="N-ACETYLGLUCOSAMINYL-PHOSPHATIDYLINOSITOL DE-N-ACETYLASE-RELATED"/>
    <property type="match status" value="1"/>
</dbReference>
<evidence type="ECO:0000256" key="2">
    <source>
        <dbReference type="ARBA" id="ARBA00012176"/>
    </source>
</evidence>
<organism evidence="3 4">
    <name type="scientific">Dentiscutata erythropus</name>
    <dbReference type="NCBI Taxonomy" id="1348616"/>
    <lineage>
        <taxon>Eukaryota</taxon>
        <taxon>Fungi</taxon>
        <taxon>Fungi incertae sedis</taxon>
        <taxon>Mucoromycota</taxon>
        <taxon>Glomeromycotina</taxon>
        <taxon>Glomeromycetes</taxon>
        <taxon>Diversisporales</taxon>
        <taxon>Gigasporaceae</taxon>
        <taxon>Dentiscutata</taxon>
    </lineage>
</organism>
<comment type="caution">
    <text evidence="3">The sequence shown here is derived from an EMBL/GenBank/DDBJ whole genome shotgun (WGS) entry which is preliminary data.</text>
</comment>
<dbReference type="GO" id="GO:0000225">
    <property type="term" value="F:N-acetylglucosaminylphosphatidylinositol deacetylase activity"/>
    <property type="evidence" value="ECO:0007669"/>
    <property type="project" value="UniProtKB-EC"/>
</dbReference>
<evidence type="ECO:0000313" key="4">
    <source>
        <dbReference type="Proteomes" id="UP000789405"/>
    </source>
</evidence>
<evidence type="ECO:0000256" key="1">
    <source>
        <dbReference type="ARBA" id="ARBA00006066"/>
    </source>
</evidence>
<accession>A0A9N8VKP6</accession>
<dbReference type="EC" id="3.5.1.89" evidence="2"/>
<evidence type="ECO:0000313" key="3">
    <source>
        <dbReference type="EMBL" id="CAG8453580.1"/>
    </source>
</evidence>
<dbReference type="SUPFAM" id="SSF102588">
    <property type="entry name" value="LmbE-like"/>
    <property type="match status" value="2"/>
</dbReference>
<keyword evidence="4" id="KW-1185">Reference proteome</keyword>
<dbReference type="OrthoDB" id="440160at2759"/>
<dbReference type="InterPro" id="IPR003737">
    <property type="entry name" value="GlcNAc_PI_deacetylase-related"/>
</dbReference>
<dbReference type="AlphaFoldDB" id="A0A9N8VKP6"/>
<reference evidence="3" key="1">
    <citation type="submission" date="2021-06" db="EMBL/GenBank/DDBJ databases">
        <authorList>
            <person name="Kallberg Y."/>
            <person name="Tangrot J."/>
            <person name="Rosling A."/>
        </authorList>
    </citation>
    <scope>NUCLEOTIDE SEQUENCE</scope>
    <source>
        <strain evidence="3">MA453B</strain>
    </source>
</reference>
<dbReference type="PANTHER" id="PTHR12993:SF11">
    <property type="entry name" value="N-ACETYLGLUCOSAMINYL-PHOSPHATIDYLINOSITOL DE-N-ACETYLASE"/>
    <property type="match status" value="1"/>
</dbReference>
<sequence>MCIDLSFNDFTETCKNFKFINNFLQVSVKESFIKNRYSKNVIIESWRGFQKIPLTPQGIFLTNALLNRNENEVPSSKWRRILIYGVASARKADSILFNYDNVDQEFLIFENIGPPSRIKKPKYYADLQRMFSQSITRKQLAIFTINVAGDVLEIYAMRRDTGILKYCLLEQAPIPLHIAIPSDVYKLIHSLLTLRTAVACTIHKILHKLEEDDSDFSTDEEYDDLSTEEISSKKYVVNTITGLNVLLVISHPDDECMFFGPTLLELGNREYKNRIHVLCLSVGNESGLGKIRKKELEASCTSLGIDVKFVKWLDHRELQDGPKNVWNPELISSIIEEYVEKNGIDVIITFDNKGISGHPNHSAAYNGARNYVLSKITSKSKSSKPGSSKSKLLRLYKLKTVNIIRKYISILDLLPTYFIHNYINIMSLFSEKTPYEQNLHDKNKQKNQEVIEKEEKLINLPDSLIFVATLQQYIRSRKSMKLHKSQLVWFRYLYILASRYMVINQLELVES</sequence>
<name>A0A9N8VKP6_9GLOM</name>
<dbReference type="EMBL" id="CAJVPY010000152">
    <property type="protein sequence ID" value="CAG8453580.1"/>
    <property type="molecule type" value="Genomic_DNA"/>
</dbReference>
<dbReference type="Proteomes" id="UP000789405">
    <property type="component" value="Unassembled WGS sequence"/>
</dbReference>
<comment type="similarity">
    <text evidence="1">Belongs to the PIGL family.</text>
</comment>
<dbReference type="Pfam" id="PF02585">
    <property type="entry name" value="PIG-L"/>
    <property type="match status" value="1"/>
</dbReference>
<protein>
    <recommendedName>
        <fullName evidence="2">N-acetylglucosaminylphosphatidylinositol deacetylase</fullName>
        <ecNumber evidence="2">3.5.1.89</ecNumber>
    </recommendedName>
</protein>
<proteinExistence type="inferred from homology"/>
<dbReference type="GO" id="GO:0005783">
    <property type="term" value="C:endoplasmic reticulum"/>
    <property type="evidence" value="ECO:0007669"/>
    <property type="project" value="TreeGrafter"/>
</dbReference>